<feature type="transmembrane region" description="Helical" evidence="1">
    <location>
        <begin position="190"/>
        <end position="211"/>
    </location>
</feature>
<sequence>MTDLSWLEDYGENDYEGYDMSILKMDEAYLSVSARDEGLPYRIYRKHVECIKCPFVKLEQLSSDDSIIVDGLRIVLQKTPNNIYRISTQDADPLASTDPYLCEFGEEFGEFGIYNVTVTPTGCAVDTIKNAVSIGFRLYNVIAVLSAVLTVFLIYCALFLGVFGVVYAGKRLLRKNDAEEKKKVEAKKRVKAIDTFRGISIVIMIFVNYGAGGYPVLEHAAWNGLHFADLVFPWFMWIMGACIPISLMSSFRRQTSNKSIFFNVLKRSIKLFCLGIFLGSGSTLECMRVFGVLQRFGICYFVVTIVCLFLMRRDLTKSQHKIGKFLSDLINLYKGWIAVLLILFVYCMLLFLLADEGCPRGYLGPGGWHDHGKYFNCTGGATGYIDRVVLGKNMYQNPTSKEIYLGTQAFDPEGILGCLTSIVHVFIGVQAGMILLVYQEHSERLIRWLSWSVVCGIIGGGLCSFSKDDGVIPVNKNLWSISFVLVMCCFAFLLLSICYVLIDVKSWWSGKPFLFAGMNAILLYAGHEMTYGHLPMRWTVYCGKDHGTHLIALFENLWGAGFWVIVSYYWYKVNYFFAI</sequence>
<feature type="domain" description="Heparan-alpha-glucosaminide N-acetyltransferase catalytic" evidence="2">
    <location>
        <begin position="189"/>
        <end position="306"/>
    </location>
</feature>
<name>A0A8J6HSV1_TENMO</name>
<feature type="transmembrane region" description="Helical" evidence="1">
    <location>
        <begin position="231"/>
        <end position="248"/>
    </location>
</feature>
<feature type="transmembrane region" description="Helical" evidence="1">
    <location>
        <begin position="550"/>
        <end position="571"/>
    </location>
</feature>
<dbReference type="EMBL" id="JABDTM020016016">
    <property type="protein sequence ID" value="KAH0818988.1"/>
    <property type="molecule type" value="Genomic_DNA"/>
</dbReference>
<keyword evidence="1" id="KW-0472">Membrane</keyword>
<feature type="transmembrane region" description="Helical" evidence="1">
    <location>
        <begin position="260"/>
        <end position="280"/>
    </location>
</feature>
<dbReference type="PANTHER" id="PTHR31061">
    <property type="entry name" value="LD22376P"/>
    <property type="match status" value="1"/>
</dbReference>
<feature type="transmembrane region" description="Helical" evidence="1">
    <location>
        <begin position="332"/>
        <end position="354"/>
    </location>
</feature>
<proteinExistence type="predicted"/>
<feature type="transmembrane region" description="Helical" evidence="1">
    <location>
        <begin position="513"/>
        <end position="530"/>
    </location>
</feature>
<feature type="transmembrane region" description="Helical" evidence="1">
    <location>
        <begin position="445"/>
        <end position="467"/>
    </location>
</feature>
<evidence type="ECO:0000256" key="1">
    <source>
        <dbReference type="SAM" id="Phobius"/>
    </source>
</evidence>
<accession>A0A8J6HSV1</accession>
<dbReference type="Pfam" id="PF07786">
    <property type="entry name" value="HGSNAT_cat"/>
    <property type="match status" value="1"/>
</dbReference>
<keyword evidence="1" id="KW-0812">Transmembrane</keyword>
<evidence type="ECO:0000313" key="4">
    <source>
        <dbReference type="Proteomes" id="UP000719412"/>
    </source>
</evidence>
<feature type="transmembrane region" description="Helical" evidence="1">
    <location>
        <begin position="138"/>
        <end position="169"/>
    </location>
</feature>
<dbReference type="AlphaFoldDB" id="A0A8J6HSV1"/>
<organism evidence="3 4">
    <name type="scientific">Tenebrio molitor</name>
    <name type="common">Yellow mealworm beetle</name>
    <dbReference type="NCBI Taxonomy" id="7067"/>
    <lineage>
        <taxon>Eukaryota</taxon>
        <taxon>Metazoa</taxon>
        <taxon>Ecdysozoa</taxon>
        <taxon>Arthropoda</taxon>
        <taxon>Hexapoda</taxon>
        <taxon>Insecta</taxon>
        <taxon>Pterygota</taxon>
        <taxon>Neoptera</taxon>
        <taxon>Endopterygota</taxon>
        <taxon>Coleoptera</taxon>
        <taxon>Polyphaga</taxon>
        <taxon>Cucujiformia</taxon>
        <taxon>Tenebrionidae</taxon>
        <taxon>Tenebrio</taxon>
    </lineage>
</organism>
<evidence type="ECO:0000259" key="2">
    <source>
        <dbReference type="Pfam" id="PF07786"/>
    </source>
</evidence>
<dbReference type="Proteomes" id="UP000719412">
    <property type="component" value="Unassembled WGS sequence"/>
</dbReference>
<feature type="transmembrane region" description="Helical" evidence="1">
    <location>
        <begin position="479"/>
        <end position="501"/>
    </location>
</feature>
<protein>
    <recommendedName>
        <fullName evidence="2">Heparan-alpha-glucosaminide N-acetyltransferase catalytic domain-containing protein</fullName>
    </recommendedName>
</protein>
<comment type="caution">
    <text evidence="3">The sequence shown here is derived from an EMBL/GenBank/DDBJ whole genome shotgun (WGS) entry which is preliminary data.</text>
</comment>
<dbReference type="InterPro" id="IPR012429">
    <property type="entry name" value="HGSNAT_cat"/>
</dbReference>
<keyword evidence="4" id="KW-1185">Reference proteome</keyword>
<evidence type="ECO:0000313" key="3">
    <source>
        <dbReference type="EMBL" id="KAH0818988.1"/>
    </source>
</evidence>
<gene>
    <name evidence="3" type="ORF">GEV33_003803</name>
</gene>
<feature type="transmembrane region" description="Helical" evidence="1">
    <location>
        <begin position="414"/>
        <end position="438"/>
    </location>
</feature>
<reference evidence="3" key="2">
    <citation type="submission" date="2021-08" db="EMBL/GenBank/DDBJ databases">
        <authorList>
            <person name="Eriksson T."/>
        </authorList>
    </citation>
    <scope>NUCLEOTIDE SEQUENCE</scope>
    <source>
        <strain evidence="3">Stoneville</strain>
        <tissue evidence="3">Whole head</tissue>
    </source>
</reference>
<keyword evidence="1" id="KW-1133">Transmembrane helix</keyword>
<reference evidence="3" key="1">
    <citation type="journal article" date="2020" name="J Insects Food Feed">
        <title>The yellow mealworm (Tenebrio molitor) genome: a resource for the emerging insects as food and feed industry.</title>
        <authorList>
            <person name="Eriksson T."/>
            <person name="Andere A."/>
            <person name="Kelstrup H."/>
            <person name="Emery V."/>
            <person name="Picard C."/>
        </authorList>
    </citation>
    <scope>NUCLEOTIDE SEQUENCE</scope>
    <source>
        <strain evidence="3">Stoneville</strain>
        <tissue evidence="3">Whole head</tissue>
    </source>
</reference>
<dbReference type="PANTHER" id="PTHR31061:SF24">
    <property type="entry name" value="LD22376P"/>
    <property type="match status" value="1"/>
</dbReference>
<feature type="transmembrane region" description="Helical" evidence="1">
    <location>
        <begin position="292"/>
        <end position="311"/>
    </location>
</feature>